<reference evidence="1" key="1">
    <citation type="submission" date="2014-11" db="EMBL/GenBank/DDBJ databases">
        <authorList>
            <person name="Amaro Gonzalez C."/>
        </authorList>
    </citation>
    <scope>NUCLEOTIDE SEQUENCE</scope>
</reference>
<evidence type="ECO:0000313" key="1">
    <source>
        <dbReference type="EMBL" id="JAH39814.1"/>
    </source>
</evidence>
<sequence>MQWKKINLTICDTLLLFFSHFYGKRQKLRVSCLNMYHVSALRKALGRRSFKAKLNFTDISITNLEYLSSLPTT</sequence>
<proteinExistence type="predicted"/>
<dbReference type="EMBL" id="GBXM01068763">
    <property type="protein sequence ID" value="JAH39814.1"/>
    <property type="molecule type" value="Transcribed_RNA"/>
</dbReference>
<reference evidence="1" key="2">
    <citation type="journal article" date="2015" name="Fish Shellfish Immunol.">
        <title>Early steps in the European eel (Anguilla anguilla)-Vibrio vulnificus interaction in the gills: Role of the RtxA13 toxin.</title>
        <authorList>
            <person name="Callol A."/>
            <person name="Pajuelo D."/>
            <person name="Ebbesson L."/>
            <person name="Teles M."/>
            <person name="MacKenzie S."/>
            <person name="Amaro C."/>
        </authorList>
    </citation>
    <scope>NUCLEOTIDE SEQUENCE</scope>
</reference>
<name>A0A0E9SEN6_ANGAN</name>
<dbReference type="AlphaFoldDB" id="A0A0E9SEN6"/>
<accession>A0A0E9SEN6</accession>
<organism evidence="1">
    <name type="scientific">Anguilla anguilla</name>
    <name type="common">European freshwater eel</name>
    <name type="synonym">Muraena anguilla</name>
    <dbReference type="NCBI Taxonomy" id="7936"/>
    <lineage>
        <taxon>Eukaryota</taxon>
        <taxon>Metazoa</taxon>
        <taxon>Chordata</taxon>
        <taxon>Craniata</taxon>
        <taxon>Vertebrata</taxon>
        <taxon>Euteleostomi</taxon>
        <taxon>Actinopterygii</taxon>
        <taxon>Neopterygii</taxon>
        <taxon>Teleostei</taxon>
        <taxon>Anguilliformes</taxon>
        <taxon>Anguillidae</taxon>
        <taxon>Anguilla</taxon>
    </lineage>
</organism>
<protein>
    <submittedName>
        <fullName evidence="1">Uncharacterized protein</fullName>
    </submittedName>
</protein>